<evidence type="ECO:0000313" key="2">
    <source>
        <dbReference type="EMBL" id="GJT48977.1"/>
    </source>
</evidence>
<reference evidence="2" key="2">
    <citation type="submission" date="2022-01" db="EMBL/GenBank/DDBJ databases">
        <authorList>
            <person name="Yamashiro T."/>
            <person name="Shiraishi A."/>
            <person name="Satake H."/>
            <person name="Nakayama K."/>
        </authorList>
    </citation>
    <scope>NUCLEOTIDE SEQUENCE</scope>
</reference>
<dbReference type="PANTHER" id="PTHR15503">
    <property type="entry name" value="LDOC1 RELATED"/>
    <property type="match status" value="1"/>
</dbReference>
<name>A0ABQ5EDW4_9ASTR</name>
<gene>
    <name evidence="2" type="ORF">Tco_0975134</name>
</gene>
<organism evidence="2 3">
    <name type="scientific">Tanacetum coccineum</name>
    <dbReference type="NCBI Taxonomy" id="301880"/>
    <lineage>
        <taxon>Eukaryota</taxon>
        <taxon>Viridiplantae</taxon>
        <taxon>Streptophyta</taxon>
        <taxon>Embryophyta</taxon>
        <taxon>Tracheophyta</taxon>
        <taxon>Spermatophyta</taxon>
        <taxon>Magnoliopsida</taxon>
        <taxon>eudicotyledons</taxon>
        <taxon>Gunneridae</taxon>
        <taxon>Pentapetalae</taxon>
        <taxon>asterids</taxon>
        <taxon>campanulids</taxon>
        <taxon>Asterales</taxon>
        <taxon>Asteraceae</taxon>
        <taxon>Asteroideae</taxon>
        <taxon>Anthemideae</taxon>
        <taxon>Anthemidinae</taxon>
        <taxon>Tanacetum</taxon>
    </lineage>
</organism>
<dbReference type="Gene3D" id="3.10.10.10">
    <property type="entry name" value="HIV Type 1 Reverse Transcriptase, subunit A, domain 1"/>
    <property type="match status" value="1"/>
</dbReference>
<reference evidence="2" key="1">
    <citation type="journal article" date="2022" name="Int. J. Mol. Sci.">
        <title>Draft Genome of Tanacetum Coccineum: Genomic Comparison of Closely Related Tanacetum-Family Plants.</title>
        <authorList>
            <person name="Yamashiro T."/>
            <person name="Shiraishi A."/>
            <person name="Nakayama K."/>
            <person name="Satake H."/>
        </authorList>
    </citation>
    <scope>NUCLEOTIDE SEQUENCE</scope>
</reference>
<accession>A0ABQ5EDW4</accession>
<protein>
    <recommendedName>
        <fullName evidence="4">Reverse transcriptase domain-containing protein</fullName>
    </recommendedName>
</protein>
<proteinExistence type="predicted"/>
<dbReference type="PANTHER" id="PTHR15503:SF45">
    <property type="entry name" value="RNA-DIRECTED DNA POLYMERASE HOMOLOG"/>
    <property type="match status" value="1"/>
</dbReference>
<dbReference type="InterPro" id="IPR043502">
    <property type="entry name" value="DNA/RNA_pol_sf"/>
</dbReference>
<evidence type="ECO:0000313" key="3">
    <source>
        <dbReference type="Proteomes" id="UP001151760"/>
    </source>
</evidence>
<dbReference type="InterPro" id="IPR032567">
    <property type="entry name" value="RTL1-rel"/>
</dbReference>
<dbReference type="EMBL" id="BQNB010016198">
    <property type="protein sequence ID" value="GJT48977.1"/>
    <property type="molecule type" value="Genomic_DNA"/>
</dbReference>
<dbReference type="SUPFAM" id="SSF56672">
    <property type="entry name" value="DNA/RNA polymerases"/>
    <property type="match status" value="1"/>
</dbReference>
<comment type="caution">
    <text evidence="2">The sequence shown here is derived from an EMBL/GenBank/DDBJ whole genome shotgun (WGS) entry which is preliminary data.</text>
</comment>
<sequence length="164" mass="18455">MEKGFPIFLAHVTAKEVEDKSEKKRLENVPIVQDFPEVFPEDLPGLPPTRQVEFQIDLVPGAAPVARAPYRLAPSEMKELSEQLKELSDKGFIRPSSSPECYRGRHRQEHDDSGHDTHVYCEGGQDDPAPAQAPPPPPATARTMPQRMARLEEDVHEIRRTLAE</sequence>
<keyword evidence="3" id="KW-1185">Reference proteome</keyword>
<dbReference type="Proteomes" id="UP001151760">
    <property type="component" value="Unassembled WGS sequence"/>
</dbReference>
<feature type="region of interest" description="Disordered" evidence="1">
    <location>
        <begin position="86"/>
        <end position="153"/>
    </location>
</feature>
<evidence type="ECO:0000256" key="1">
    <source>
        <dbReference type="SAM" id="MobiDB-lite"/>
    </source>
</evidence>
<evidence type="ECO:0008006" key="4">
    <source>
        <dbReference type="Google" id="ProtNLM"/>
    </source>
</evidence>
<feature type="compositionally biased region" description="Basic and acidic residues" evidence="1">
    <location>
        <begin position="108"/>
        <end position="119"/>
    </location>
</feature>